<sequence>MRRTGDEPLHARSPLRMRFWLAVWGTLLMTVITVGFAATDRPGWAAVTAALAAVTVIDLFVIRRHRRQGPHYQPGPDVPPYRPADDDEPGLSRSRPAGGDRRHGPGRPPP</sequence>
<organism evidence="3 4">
    <name type="scientific">Streptomyces smaragdinus</name>
    <dbReference type="NCBI Taxonomy" id="2585196"/>
    <lineage>
        <taxon>Bacteria</taxon>
        <taxon>Bacillati</taxon>
        <taxon>Actinomycetota</taxon>
        <taxon>Actinomycetes</taxon>
        <taxon>Kitasatosporales</taxon>
        <taxon>Streptomycetaceae</taxon>
        <taxon>Streptomyces</taxon>
    </lineage>
</organism>
<dbReference type="InterPro" id="IPR045924">
    <property type="entry name" value="DUF6343"/>
</dbReference>
<feature type="transmembrane region" description="Helical" evidence="2">
    <location>
        <begin position="20"/>
        <end position="38"/>
    </location>
</feature>
<dbReference type="EMBL" id="WEGJ01000006">
    <property type="protein sequence ID" value="MQY12436.1"/>
    <property type="molecule type" value="Genomic_DNA"/>
</dbReference>
<accession>A0A7K0CGB5</accession>
<keyword evidence="2" id="KW-0472">Membrane</keyword>
<evidence type="ECO:0000313" key="4">
    <source>
        <dbReference type="Proteomes" id="UP000466345"/>
    </source>
</evidence>
<comment type="caution">
    <text evidence="3">The sequence shown here is derived from an EMBL/GenBank/DDBJ whole genome shotgun (WGS) entry which is preliminary data.</text>
</comment>
<dbReference type="AlphaFoldDB" id="A0A7K0CGB5"/>
<protein>
    <submittedName>
        <fullName evidence="3">Uncharacterized protein</fullName>
    </submittedName>
</protein>
<feature type="transmembrane region" description="Helical" evidence="2">
    <location>
        <begin position="44"/>
        <end position="62"/>
    </location>
</feature>
<dbReference type="Pfam" id="PF19870">
    <property type="entry name" value="DUF6343"/>
    <property type="match status" value="1"/>
</dbReference>
<keyword evidence="2" id="KW-0812">Transmembrane</keyword>
<name>A0A7K0CGB5_9ACTN</name>
<gene>
    <name evidence="3" type="ORF">SRB5_25700</name>
</gene>
<reference evidence="3 4" key="1">
    <citation type="submission" date="2019-10" db="EMBL/GenBank/DDBJ databases">
        <title>Streptomyces smaragdinus sp. nov. and Streptomyces fabii sp. nov., isolated from the gut of fungus growing-termite Macrotermes natalensis.</title>
        <authorList>
            <person name="Schwitalla J."/>
            <person name="Benndorf R."/>
            <person name="Martin K."/>
            <person name="De Beer W."/>
            <person name="Kaster A.-K."/>
            <person name="Vollmers J."/>
            <person name="Poulsen M."/>
            <person name="Beemelmanns C."/>
        </authorList>
    </citation>
    <scope>NUCLEOTIDE SEQUENCE [LARGE SCALE GENOMIC DNA]</scope>
    <source>
        <strain evidence="3 4">RB5</strain>
    </source>
</reference>
<proteinExistence type="predicted"/>
<evidence type="ECO:0000256" key="1">
    <source>
        <dbReference type="SAM" id="MobiDB-lite"/>
    </source>
</evidence>
<evidence type="ECO:0000313" key="3">
    <source>
        <dbReference type="EMBL" id="MQY12436.1"/>
    </source>
</evidence>
<keyword evidence="4" id="KW-1185">Reference proteome</keyword>
<evidence type="ECO:0000256" key="2">
    <source>
        <dbReference type="SAM" id="Phobius"/>
    </source>
</evidence>
<keyword evidence="2" id="KW-1133">Transmembrane helix</keyword>
<feature type="region of interest" description="Disordered" evidence="1">
    <location>
        <begin position="68"/>
        <end position="110"/>
    </location>
</feature>
<dbReference type="Proteomes" id="UP000466345">
    <property type="component" value="Unassembled WGS sequence"/>
</dbReference>
<dbReference type="RefSeq" id="WP_228389995.1">
    <property type="nucleotide sequence ID" value="NZ_WEGJ01000006.1"/>
</dbReference>